<dbReference type="Pfam" id="PF09492">
    <property type="entry name" value="Pec_lyase"/>
    <property type="match status" value="1"/>
</dbReference>
<dbReference type="Gene3D" id="1.50.10.20">
    <property type="match status" value="1"/>
</dbReference>
<feature type="region of interest" description="Disordered" evidence="1">
    <location>
        <begin position="1"/>
        <end position="21"/>
    </location>
</feature>
<evidence type="ECO:0000256" key="1">
    <source>
        <dbReference type="SAM" id="MobiDB-lite"/>
    </source>
</evidence>
<reference evidence="2 3" key="1">
    <citation type="submission" date="2017-03" db="EMBL/GenBank/DDBJ databases">
        <title>Lifting the veil on microbial sulfur biogeochemistry in mining wastewaters.</title>
        <authorList>
            <person name="Kantor R.S."/>
            <person name="Colenbrander Nelson T."/>
            <person name="Marshall S."/>
            <person name="Bennett D."/>
            <person name="Apte S."/>
            <person name="Camacho D."/>
            <person name="Thomas B.C."/>
            <person name="Warren L.A."/>
            <person name="Banfield J.F."/>
        </authorList>
    </citation>
    <scope>NUCLEOTIDE SEQUENCE [LARGE SCALE GENOMIC DNA]</scope>
    <source>
        <strain evidence="2">32-69-9</strain>
    </source>
</reference>
<dbReference type="SUPFAM" id="SSF81853">
    <property type="entry name" value="Family 10 polysaccharide lyase"/>
    <property type="match status" value="1"/>
</dbReference>
<organism evidence="2 3">
    <name type="scientific">Brevundimonas subvibrioides</name>
    <dbReference type="NCBI Taxonomy" id="74313"/>
    <lineage>
        <taxon>Bacteria</taxon>
        <taxon>Pseudomonadati</taxon>
        <taxon>Pseudomonadota</taxon>
        <taxon>Alphaproteobacteria</taxon>
        <taxon>Caulobacterales</taxon>
        <taxon>Caulobacteraceae</taxon>
        <taxon>Brevundimonas</taxon>
    </lineage>
</organism>
<name>A0A258FQM3_9CAUL</name>
<comment type="caution">
    <text evidence="2">The sequence shown here is derived from an EMBL/GenBank/DDBJ whole genome shotgun (WGS) entry which is preliminary data.</text>
</comment>
<dbReference type="Proteomes" id="UP000215595">
    <property type="component" value="Unassembled WGS sequence"/>
</dbReference>
<dbReference type="AlphaFoldDB" id="A0A258FQM3"/>
<protein>
    <submittedName>
        <fullName evidence="2">Pectate lyase</fullName>
    </submittedName>
</protein>
<accession>A0A258FQM3</accession>
<dbReference type="GO" id="GO:0016829">
    <property type="term" value="F:lyase activity"/>
    <property type="evidence" value="ECO:0007669"/>
    <property type="project" value="UniProtKB-KW"/>
</dbReference>
<gene>
    <name evidence="2" type="ORF">B7Z01_04505</name>
</gene>
<keyword evidence="2" id="KW-0456">Lyase</keyword>
<evidence type="ECO:0000313" key="3">
    <source>
        <dbReference type="Proteomes" id="UP000215595"/>
    </source>
</evidence>
<evidence type="ECO:0000313" key="2">
    <source>
        <dbReference type="EMBL" id="OYX34805.1"/>
    </source>
</evidence>
<feature type="compositionally biased region" description="Polar residues" evidence="1">
    <location>
        <begin position="1"/>
        <end position="14"/>
    </location>
</feature>
<sequence length="586" mass="64977">MNRSTLLEGSSSKTLDPRFRGDERKGGRVGFSLDRRVFLASTVAFAATPAVAQSTPDRAAILATMKRAAAFMTDEAAVEGGYVWTYLPDFSRRWGELEAAPTMIWVQPPGTGTMGHAFLDAYHATGDRQFLEAAKSAADALVRGQHPAGGWNYVIDTAGEDSLRQWYETYGQNAWRMEEFHRDYGNATFDDAGTSEASQLMLRLVLEGERTYLAPLQRAVRFVLDSQYENGGWPQRFPFIEDGGVHGQADYTRLITFNDDVAGENLEFLIFVHQTMGNRLAPLSLNSGREGRGLTRDRVLSTIRRGMDIVLQTQQPAPQAGWGLQHYPDSLKPSAARTYEPEALTTHTTANNVQQLLNFYRLTGDRRYIARVPEALDWLDSVALPPELRLNGRTHPTFIEPGTNQPWYIHRRGSNVVNGEYYADRNPNDTLVHYGSFRTLNVAGLREQYATLAAQTPEQVSAGSPLLARAGTRTLPKYFTLRDVSWQDMGTATRRARPPAARRAGELVAALNTRGYWPTPLRATSNPYIGPGPATPVGGEYRITRVGDLHDTSPWNTDYPVEGVSTEAFVRNMGDLIEALEGSAAP</sequence>
<proteinExistence type="predicted"/>
<dbReference type="InterPro" id="IPR012669">
    <property type="entry name" value="Pectate_lyase"/>
</dbReference>
<dbReference type="EMBL" id="NCEB01000007">
    <property type="protein sequence ID" value="OYX34805.1"/>
    <property type="molecule type" value="Genomic_DNA"/>
</dbReference>